<evidence type="ECO:0000256" key="1">
    <source>
        <dbReference type="SAM" id="MobiDB-lite"/>
    </source>
</evidence>
<dbReference type="AlphaFoldDB" id="A0A9X2YAD1"/>
<keyword evidence="4" id="KW-1185">Reference proteome</keyword>
<evidence type="ECO:0000313" key="3">
    <source>
        <dbReference type="EMBL" id="ULP34542.1"/>
    </source>
</evidence>
<reference evidence="3" key="3">
    <citation type="submission" date="2022-08" db="EMBL/GenBank/DDBJ databases">
        <title>Whole genome sequencing of non-tuberculosis mycobacteria type-strains.</title>
        <authorList>
            <person name="Igarashi Y."/>
            <person name="Osugi A."/>
            <person name="Mitarai S."/>
        </authorList>
    </citation>
    <scope>NUCLEOTIDE SEQUENCE</scope>
    <source>
        <strain evidence="3">JCM 16372</strain>
    </source>
</reference>
<evidence type="ECO:0000313" key="5">
    <source>
        <dbReference type="Proteomes" id="UP001140272"/>
    </source>
</evidence>
<dbReference type="EMBL" id="JACKRN010000137">
    <property type="protein sequence ID" value="MCV7069695.1"/>
    <property type="molecule type" value="Genomic_DNA"/>
</dbReference>
<dbReference type="RefSeq" id="WP_043409461.1">
    <property type="nucleotide sequence ID" value="NZ_CP092427.2"/>
</dbReference>
<protein>
    <submittedName>
        <fullName evidence="2">Uncharacterized protein</fullName>
    </submittedName>
</protein>
<dbReference type="Proteomes" id="UP001140272">
    <property type="component" value="Unassembled WGS sequence"/>
</dbReference>
<proteinExistence type="predicted"/>
<reference evidence="2" key="1">
    <citation type="submission" date="2020-07" db="EMBL/GenBank/DDBJ databases">
        <authorList>
            <person name="Pettersson B.M.F."/>
            <person name="Behra P.R.K."/>
            <person name="Ramesh M."/>
            <person name="Das S."/>
            <person name="Dasgupta S."/>
            <person name="Kirsebom L.A."/>
        </authorList>
    </citation>
    <scope>NUCLEOTIDE SEQUENCE</scope>
    <source>
        <strain evidence="2">DSM 45406</strain>
    </source>
</reference>
<dbReference type="EMBL" id="CP092427">
    <property type="protein sequence ID" value="ULP34542.1"/>
    <property type="molecule type" value="Genomic_DNA"/>
</dbReference>
<sequence>MTTPDRDPLPDAAEADVVEQLTPATADGAEDDTWRDAERVSGDREVEANEADLIEQAIEVPDDDADFDR</sequence>
<name>A0A9X2YAD1_9MYCO</name>
<feature type="compositionally biased region" description="Acidic residues" evidence="1">
    <location>
        <begin position="60"/>
        <end position="69"/>
    </location>
</feature>
<reference evidence="2" key="2">
    <citation type="journal article" date="2022" name="BMC Genomics">
        <title>Comparative genome analysis of mycobacteria focusing on tRNA and non-coding RNA.</title>
        <authorList>
            <person name="Behra P.R.K."/>
            <person name="Pettersson B.M.F."/>
            <person name="Ramesh M."/>
            <person name="Das S."/>
            <person name="Dasgupta S."/>
            <person name="Kirsebom L.A."/>
        </authorList>
    </citation>
    <scope>NUCLEOTIDE SEQUENCE</scope>
    <source>
        <strain evidence="2">DSM 45406</strain>
    </source>
</reference>
<organism evidence="2 5">
    <name type="scientific">Mycolicibacterium rufum</name>
    <dbReference type="NCBI Taxonomy" id="318424"/>
    <lineage>
        <taxon>Bacteria</taxon>
        <taxon>Bacillati</taxon>
        <taxon>Actinomycetota</taxon>
        <taxon>Actinomycetes</taxon>
        <taxon>Mycobacteriales</taxon>
        <taxon>Mycobacteriaceae</taxon>
        <taxon>Mycolicibacterium</taxon>
    </lineage>
</organism>
<gene>
    <name evidence="2" type="ORF">H7H73_03475</name>
    <name evidence="3" type="ORF">MJO55_14440</name>
</gene>
<evidence type="ECO:0000313" key="2">
    <source>
        <dbReference type="EMBL" id="MCV7069695.1"/>
    </source>
</evidence>
<accession>A0A9X2YAD1</accession>
<feature type="compositionally biased region" description="Basic and acidic residues" evidence="1">
    <location>
        <begin position="32"/>
        <end position="47"/>
    </location>
</feature>
<dbReference type="Proteomes" id="UP001055159">
    <property type="component" value="Chromosome"/>
</dbReference>
<evidence type="ECO:0000313" key="4">
    <source>
        <dbReference type="Proteomes" id="UP001055159"/>
    </source>
</evidence>
<feature type="region of interest" description="Disordered" evidence="1">
    <location>
        <begin position="1"/>
        <end position="69"/>
    </location>
</feature>